<proteinExistence type="predicted"/>
<sequence length="280" mass="32706">MQKAMDGGTDKDVCYRTVNLFARQRYIYLFSDAPNLVKTARNCLLHSGSDRCTRYMWNEGFFVLWQDVAQMYYQDVQNCLKLLPRLTFDHINLNAYSKMRVSLAAQVLSASMAAVLRSFGPPEAEGTAKYCEMVEGFQWLLKFLDYLKTWKEACDNRPGNFDQNARSKIFILWQTHEGFQLTVYSVIEATQFLLQEGMEFVLTERFCQDSLEEYFGHQRKLGRRNDNPDIRAFGYNNNAIRIQRQVSCQSGNTRGRKDRTRAWEQVTDDPIPCKKKVIRD</sequence>
<evidence type="ECO:0000313" key="2">
    <source>
        <dbReference type="EMBL" id="PFX29262.1"/>
    </source>
</evidence>
<dbReference type="InterPro" id="IPR048366">
    <property type="entry name" value="TNP-like_GBD"/>
</dbReference>
<comment type="caution">
    <text evidence="2">The sequence shown here is derived from an EMBL/GenBank/DDBJ whole genome shotgun (WGS) entry which is preliminary data.</text>
</comment>
<feature type="domain" description="Transposable element P transposase-like GTP-binding insertion" evidence="1">
    <location>
        <begin position="37"/>
        <end position="135"/>
    </location>
</feature>
<dbReference type="Pfam" id="PF21788">
    <property type="entry name" value="TNP-like_GBD"/>
    <property type="match status" value="1"/>
</dbReference>
<organism evidence="2 3">
    <name type="scientific">Stylophora pistillata</name>
    <name type="common">Smooth cauliflower coral</name>
    <dbReference type="NCBI Taxonomy" id="50429"/>
    <lineage>
        <taxon>Eukaryota</taxon>
        <taxon>Metazoa</taxon>
        <taxon>Cnidaria</taxon>
        <taxon>Anthozoa</taxon>
        <taxon>Hexacorallia</taxon>
        <taxon>Scleractinia</taxon>
        <taxon>Astrocoeniina</taxon>
        <taxon>Pocilloporidae</taxon>
        <taxon>Stylophora</taxon>
    </lineage>
</organism>
<evidence type="ECO:0000313" key="3">
    <source>
        <dbReference type="Proteomes" id="UP000225706"/>
    </source>
</evidence>
<dbReference type="EMBL" id="LSMT01000068">
    <property type="protein sequence ID" value="PFX29262.1"/>
    <property type="molecule type" value="Genomic_DNA"/>
</dbReference>
<name>A0A2B4SL95_STYPI</name>
<protein>
    <submittedName>
        <fullName evidence="2">Transposable element P transposase</fullName>
    </submittedName>
</protein>
<dbReference type="Proteomes" id="UP000225706">
    <property type="component" value="Unassembled WGS sequence"/>
</dbReference>
<dbReference type="OrthoDB" id="6537918at2759"/>
<reference evidence="3" key="1">
    <citation type="journal article" date="2017" name="bioRxiv">
        <title>Comparative analysis of the genomes of Stylophora pistillata and Acropora digitifera provides evidence for extensive differences between species of corals.</title>
        <authorList>
            <person name="Voolstra C.R."/>
            <person name="Li Y."/>
            <person name="Liew Y.J."/>
            <person name="Baumgarten S."/>
            <person name="Zoccola D."/>
            <person name="Flot J.-F."/>
            <person name="Tambutte S."/>
            <person name="Allemand D."/>
            <person name="Aranda M."/>
        </authorList>
    </citation>
    <scope>NUCLEOTIDE SEQUENCE [LARGE SCALE GENOMIC DNA]</scope>
</reference>
<accession>A0A2B4SL95</accession>
<evidence type="ECO:0000259" key="1">
    <source>
        <dbReference type="Pfam" id="PF21788"/>
    </source>
</evidence>
<keyword evidence="3" id="KW-1185">Reference proteome</keyword>
<gene>
    <name evidence="2" type="primary">T</name>
    <name evidence="2" type="ORF">AWC38_SpisGene5939</name>
</gene>
<dbReference type="AlphaFoldDB" id="A0A2B4SL95"/>